<accession>Q6MNH3</accession>
<evidence type="ECO:0000313" key="3">
    <source>
        <dbReference type="Proteomes" id="UP000008080"/>
    </source>
</evidence>
<keyword evidence="1" id="KW-0732">Signal</keyword>
<dbReference type="HOGENOM" id="CLU_1346714_0_0_7"/>
<reference evidence="2 3" key="1">
    <citation type="journal article" date="2004" name="Science">
        <title>A predator unmasked: life cycle of Bdellovibrio bacteriovorus from a genomic perspective.</title>
        <authorList>
            <person name="Rendulic S."/>
            <person name="Jagtap P."/>
            <person name="Rosinus A."/>
            <person name="Eppinger M."/>
            <person name="Baar C."/>
            <person name="Lanz C."/>
            <person name="Keller H."/>
            <person name="Lambert C."/>
            <person name="Evans K.J."/>
            <person name="Goesmann A."/>
            <person name="Meyer F."/>
            <person name="Sockett R.E."/>
            <person name="Schuster S.C."/>
        </authorList>
    </citation>
    <scope>NUCLEOTIDE SEQUENCE [LARGE SCALE GENOMIC DNA]</scope>
    <source>
        <strain evidence="3">ATCC 15356 / DSM 50701 / NCIMB 9529 / HD100</strain>
    </source>
</reference>
<feature type="chain" id="PRO_5004278391" evidence="1">
    <location>
        <begin position="40"/>
        <end position="210"/>
    </location>
</feature>
<gene>
    <name evidence="2" type="ordered locus">Bd1282</name>
</gene>
<sequence>MRCWEKPPRCGTLPAIRGHSMNKFVVLAVLLLSSVSAFADLDGTFEKIRNQARHYRDPGAVCEEVARAEFSEKYPAPQYEVIVGIAYNLKGRTVGELDMVLMDHNTQKVAMVGEVKCYSNLKNGLTKAKQQRKRFLTHLGSGAPLEFINTSTGEKYAYDKFQYVREFISVSQKGGKAVGFDVELEHNLDEMTQLRDRIIHCQKDNLCPVP</sequence>
<evidence type="ECO:0000313" key="2">
    <source>
        <dbReference type="EMBL" id="CAE79179.1"/>
    </source>
</evidence>
<dbReference type="STRING" id="264462.Bd1282"/>
<dbReference type="Proteomes" id="UP000008080">
    <property type="component" value="Chromosome"/>
</dbReference>
<dbReference type="AlphaFoldDB" id="Q6MNH3"/>
<dbReference type="eggNOG" id="ENOG5032IU8">
    <property type="taxonomic scope" value="Bacteria"/>
</dbReference>
<dbReference type="EMBL" id="BX842649">
    <property type="protein sequence ID" value="CAE79179.1"/>
    <property type="molecule type" value="Genomic_DNA"/>
</dbReference>
<name>Q6MNH3_BDEBA</name>
<organism evidence="2 3">
    <name type="scientific">Bdellovibrio bacteriovorus (strain ATCC 15356 / DSM 50701 / NCIMB 9529 / HD100)</name>
    <dbReference type="NCBI Taxonomy" id="264462"/>
    <lineage>
        <taxon>Bacteria</taxon>
        <taxon>Pseudomonadati</taxon>
        <taxon>Bdellovibrionota</taxon>
        <taxon>Bdellovibrionia</taxon>
        <taxon>Bdellovibrionales</taxon>
        <taxon>Pseudobdellovibrionaceae</taxon>
        <taxon>Bdellovibrio</taxon>
    </lineage>
</organism>
<protein>
    <submittedName>
        <fullName evidence="2">Uncharacterized protein</fullName>
    </submittedName>
</protein>
<proteinExistence type="predicted"/>
<keyword evidence="3" id="KW-1185">Reference proteome</keyword>
<evidence type="ECO:0000256" key="1">
    <source>
        <dbReference type="SAM" id="SignalP"/>
    </source>
</evidence>
<feature type="signal peptide" evidence="1">
    <location>
        <begin position="1"/>
        <end position="39"/>
    </location>
</feature>
<dbReference type="KEGG" id="bba:Bd1282"/>